<name>A0A0R3SQ18_HYMDI</name>
<feature type="compositionally biased region" description="Basic and acidic residues" evidence="2">
    <location>
        <begin position="70"/>
        <end position="85"/>
    </location>
</feature>
<keyword evidence="6" id="KW-1185">Reference proteome</keyword>
<feature type="coiled-coil region" evidence="1">
    <location>
        <begin position="308"/>
        <end position="351"/>
    </location>
</feature>
<dbReference type="AlphaFoldDB" id="A0A0R3SQ18"/>
<evidence type="ECO:0000313" key="7">
    <source>
        <dbReference type="WBParaSite" id="HDID_0000713001-mRNA-1"/>
    </source>
</evidence>
<reference evidence="4 6" key="3">
    <citation type="submission" date="2019-07" db="EMBL/GenBank/DDBJ databases">
        <authorList>
            <person name="Jastrzebski P J."/>
            <person name="Paukszto L."/>
            <person name="Jastrzebski P J."/>
        </authorList>
    </citation>
    <scope>NUCLEOTIDE SEQUENCE [LARGE SCALE GENOMIC DNA]</scope>
    <source>
        <strain evidence="4 6">WMS-il1</strain>
    </source>
</reference>
<accession>A0A0R3SQ18</accession>
<evidence type="ECO:0000313" key="6">
    <source>
        <dbReference type="Proteomes" id="UP000321570"/>
    </source>
</evidence>
<organism evidence="7">
    <name type="scientific">Hymenolepis diminuta</name>
    <name type="common">Rat tapeworm</name>
    <dbReference type="NCBI Taxonomy" id="6216"/>
    <lineage>
        <taxon>Eukaryota</taxon>
        <taxon>Metazoa</taxon>
        <taxon>Spiralia</taxon>
        <taxon>Lophotrochozoa</taxon>
        <taxon>Platyhelminthes</taxon>
        <taxon>Cestoda</taxon>
        <taxon>Eucestoda</taxon>
        <taxon>Cyclophyllidea</taxon>
        <taxon>Hymenolepididae</taxon>
        <taxon>Hymenolepis</taxon>
    </lineage>
</organism>
<keyword evidence="1" id="KW-0175">Coiled coil</keyword>
<reference evidence="7" key="1">
    <citation type="submission" date="2017-02" db="UniProtKB">
        <authorList>
            <consortium name="WormBaseParasite"/>
        </authorList>
    </citation>
    <scope>IDENTIFICATION</scope>
</reference>
<evidence type="ECO:0000256" key="1">
    <source>
        <dbReference type="SAM" id="Coils"/>
    </source>
</evidence>
<feature type="compositionally biased region" description="Polar residues" evidence="2">
    <location>
        <begin position="100"/>
        <end position="115"/>
    </location>
</feature>
<proteinExistence type="predicted"/>
<reference evidence="3 5" key="2">
    <citation type="submission" date="2018-11" db="EMBL/GenBank/DDBJ databases">
        <authorList>
            <consortium name="Pathogen Informatics"/>
        </authorList>
    </citation>
    <scope>NUCLEOTIDE SEQUENCE [LARGE SCALE GENOMIC DNA]</scope>
</reference>
<feature type="region of interest" description="Disordered" evidence="2">
    <location>
        <begin position="57"/>
        <end position="196"/>
    </location>
</feature>
<evidence type="ECO:0000313" key="3">
    <source>
        <dbReference type="EMBL" id="VDL59446.1"/>
    </source>
</evidence>
<dbReference type="Proteomes" id="UP000321570">
    <property type="component" value="Unassembled WGS sequence"/>
</dbReference>
<gene>
    <name evidence="3" type="ORF">HDID_LOCUS7128</name>
    <name evidence="4" type="ORF">WMSIL1_LOCUS4648</name>
</gene>
<dbReference type="EMBL" id="UYSG01010906">
    <property type="protein sequence ID" value="VDL59446.1"/>
    <property type="molecule type" value="Genomic_DNA"/>
</dbReference>
<dbReference type="EMBL" id="CABIJS010000123">
    <property type="protein sequence ID" value="VUZ44369.1"/>
    <property type="molecule type" value="Genomic_DNA"/>
</dbReference>
<dbReference type="OrthoDB" id="6245351at2759"/>
<evidence type="ECO:0000256" key="2">
    <source>
        <dbReference type="SAM" id="MobiDB-lite"/>
    </source>
</evidence>
<protein>
    <submittedName>
        <fullName evidence="7">B box-type domain-containing protein</fullName>
    </submittedName>
</protein>
<dbReference type="WBParaSite" id="HDID_0000713001-mRNA-1">
    <property type="protein sequence ID" value="HDID_0000713001-mRNA-1"/>
    <property type="gene ID" value="HDID_0000713001"/>
</dbReference>
<evidence type="ECO:0000313" key="4">
    <source>
        <dbReference type="EMBL" id="VUZ44369.1"/>
    </source>
</evidence>
<dbReference type="Proteomes" id="UP000274504">
    <property type="component" value="Unassembled WGS sequence"/>
</dbReference>
<evidence type="ECO:0000313" key="5">
    <source>
        <dbReference type="Proteomes" id="UP000274504"/>
    </source>
</evidence>
<sequence length="471" mass="53310">MGPSYSDVDETLESVPTYESLSNFEYESISAGSRTIIYETETSEGQDPQAIPDANILRHQSFPRTQNARRPTDYIHPERQRKSSEISDFTYSDSEDRNSQESLDSIQNARLSGDNSEVESHRTIPNDLAPPTCSLQRITRPRHNKSLSSSGFSDVDEFSDSSSENRCTKSKTNKTNEGTEDKPNSSQIRKRRHRRKRAIRTYPMTSESPYDFDISTSDIDENLRNANETNVPEGKIKEDEETNVVDLNTESENSEEDWASAGESQFFDVEGVKKCDLCCDIDVKVKRCKLCERAFCEGCSDQHFDTHAAELTARLQKLIELALSIQKELPQNRLKAEIDDAVEELVTASNKALQRACDVYQAASLEYNTFIGSLVDRRIKISASTKYLIKRIPVVLFSEDLCELQYFQKVYKSVRERLAELSIAIKDPRSKGMERLALTSTFSSNGPFLGPNNLLILLGDLDCFQSYPEAQ</sequence>